<evidence type="ECO:0000313" key="5">
    <source>
        <dbReference type="EMBL" id="GKT35585.1"/>
    </source>
</evidence>
<evidence type="ECO:0000256" key="2">
    <source>
        <dbReference type="ARBA" id="ARBA00023180"/>
    </source>
</evidence>
<gene>
    <name evidence="5" type="ORF">ADUPG1_008715</name>
</gene>
<organism evidence="5 6">
    <name type="scientific">Aduncisulcus paluster</name>
    <dbReference type="NCBI Taxonomy" id="2918883"/>
    <lineage>
        <taxon>Eukaryota</taxon>
        <taxon>Metamonada</taxon>
        <taxon>Carpediemonas-like organisms</taxon>
        <taxon>Aduncisulcus</taxon>
    </lineage>
</organism>
<dbReference type="PANTHER" id="PTHR11480:SF3">
    <property type="entry name" value="BCDNA.GH08312"/>
    <property type="match status" value="1"/>
</dbReference>
<keyword evidence="3" id="KW-0732">Signal</keyword>
<dbReference type="Gene3D" id="1.10.225.10">
    <property type="entry name" value="Saposin-like"/>
    <property type="match status" value="3"/>
</dbReference>
<feature type="signal peptide" evidence="3">
    <location>
        <begin position="1"/>
        <end position="18"/>
    </location>
</feature>
<name>A0ABQ5KSZ7_9EUKA</name>
<feature type="domain" description="Saposin B-type" evidence="4">
    <location>
        <begin position="199"/>
        <end position="280"/>
    </location>
</feature>
<dbReference type="Pfam" id="PF03489">
    <property type="entry name" value="SapB_2"/>
    <property type="match status" value="2"/>
</dbReference>
<feature type="domain" description="Saposin B-type" evidence="4">
    <location>
        <begin position="105"/>
        <end position="186"/>
    </location>
</feature>
<sequence length="281" mass="32237">MKLFLLSIILVLVSCVFATFECDLCEFLIDELDERFVPDMTLDEFMQDFYSLCDEIPTFFAIACKAEADQYGPTIYQFFKDETDPDIICAQLDLCPASVALPSNDDMGCEICEYIVDMIDERFLPGWTEDQFLDELFEICDLLPSIIKTTCNAIVKEDGPQLYEWFQQEEDPDTLCSQLDLCFAMPTIVRAQPSPVNGNYPMCGPCEVFAQWIEDELHPNMTYEEFNELIESFCGIVPSFLTFMCNELDRYYSEDLYNFLHSGGDPQEMCAFVGICPKPTL</sequence>
<reference evidence="5" key="1">
    <citation type="submission" date="2022-03" db="EMBL/GenBank/DDBJ databases">
        <title>Draft genome sequence of Aduncisulcus paluster, a free-living microaerophilic Fornicata.</title>
        <authorList>
            <person name="Yuyama I."/>
            <person name="Kume K."/>
            <person name="Tamura T."/>
            <person name="Inagaki Y."/>
            <person name="Hashimoto T."/>
        </authorList>
    </citation>
    <scope>NUCLEOTIDE SEQUENCE</scope>
    <source>
        <strain evidence="5">NY0171</strain>
    </source>
</reference>
<dbReference type="InterPro" id="IPR008373">
    <property type="entry name" value="Saposin"/>
</dbReference>
<keyword evidence="2" id="KW-0325">Glycoprotein</keyword>
<evidence type="ECO:0000259" key="4">
    <source>
        <dbReference type="PROSITE" id="PS50015"/>
    </source>
</evidence>
<protein>
    <submittedName>
        <fullName evidence="5">Saposin like protein</fullName>
    </submittedName>
</protein>
<keyword evidence="1" id="KW-1015">Disulfide bond</keyword>
<dbReference type="PROSITE" id="PS51257">
    <property type="entry name" value="PROKAR_LIPOPROTEIN"/>
    <property type="match status" value="1"/>
</dbReference>
<evidence type="ECO:0000256" key="3">
    <source>
        <dbReference type="SAM" id="SignalP"/>
    </source>
</evidence>
<dbReference type="InterPro" id="IPR008139">
    <property type="entry name" value="SaposinB_dom"/>
</dbReference>
<dbReference type="InterPro" id="IPR008138">
    <property type="entry name" value="SapB_2"/>
</dbReference>
<keyword evidence="6" id="KW-1185">Reference proteome</keyword>
<feature type="chain" id="PRO_5046299264" evidence="3">
    <location>
        <begin position="19"/>
        <end position="281"/>
    </location>
</feature>
<dbReference type="EMBL" id="BQXS01011021">
    <property type="protein sequence ID" value="GKT35585.1"/>
    <property type="molecule type" value="Genomic_DNA"/>
</dbReference>
<proteinExistence type="predicted"/>
<evidence type="ECO:0000256" key="1">
    <source>
        <dbReference type="ARBA" id="ARBA00023157"/>
    </source>
</evidence>
<evidence type="ECO:0000313" key="6">
    <source>
        <dbReference type="Proteomes" id="UP001057375"/>
    </source>
</evidence>
<dbReference type="SMART" id="SM00741">
    <property type="entry name" value="SapB"/>
    <property type="match status" value="3"/>
</dbReference>
<dbReference type="PROSITE" id="PS50015">
    <property type="entry name" value="SAP_B"/>
    <property type="match status" value="3"/>
</dbReference>
<dbReference type="Proteomes" id="UP001057375">
    <property type="component" value="Unassembled WGS sequence"/>
</dbReference>
<feature type="domain" description="Saposin B-type" evidence="4">
    <location>
        <begin position="18"/>
        <end position="99"/>
    </location>
</feature>
<dbReference type="InterPro" id="IPR051428">
    <property type="entry name" value="Sphingo_Act-Surfact_Prot"/>
</dbReference>
<dbReference type="PANTHER" id="PTHR11480">
    <property type="entry name" value="SAPOSIN-RELATED"/>
    <property type="match status" value="1"/>
</dbReference>
<accession>A0ABQ5KSZ7</accession>
<comment type="caution">
    <text evidence="5">The sequence shown here is derived from an EMBL/GenBank/DDBJ whole genome shotgun (WGS) entry which is preliminary data.</text>
</comment>
<dbReference type="SUPFAM" id="SSF47862">
    <property type="entry name" value="Saposin"/>
    <property type="match status" value="2"/>
</dbReference>
<dbReference type="InterPro" id="IPR011001">
    <property type="entry name" value="Saposin-like"/>
</dbReference>
<dbReference type="PRINTS" id="PR01797">
    <property type="entry name" value="SAPOSIN"/>
</dbReference>